<dbReference type="PANTHER" id="PTHR12864">
    <property type="entry name" value="RAN BINDING PROTEIN 9-RELATED"/>
    <property type="match status" value="1"/>
</dbReference>
<dbReference type="InterPro" id="IPR003877">
    <property type="entry name" value="SPRY_dom"/>
</dbReference>
<dbReference type="AlphaFoldDB" id="A0A1R2BD37"/>
<evidence type="ECO:0000313" key="4">
    <source>
        <dbReference type="Proteomes" id="UP000187209"/>
    </source>
</evidence>
<keyword evidence="4" id="KW-1185">Reference proteome</keyword>
<feature type="domain" description="CTLH" evidence="2">
    <location>
        <begin position="332"/>
        <end position="388"/>
    </location>
</feature>
<dbReference type="EMBL" id="MPUH01000740">
    <property type="protein sequence ID" value="OMJ74610.1"/>
    <property type="molecule type" value="Genomic_DNA"/>
</dbReference>
<sequence>MIFNIENNEVKDEIPVLREYPSELLSFNINKLTVSYTGKSNPSTPACVQCSHPAKPIPNSYIYYFEVKINSINSSRPTIVIGFTDESFVLNKVIGSSRKSFGLRSDGKLIHTAVQAMDFCPKFAQNDIIGCGIAFVSQKIFFTRNGTLLGRAFDLTENFLMFASATLSSPQDSVLFNFVGPFDFKLDEVLEGEKKVFNDQVQEEKVDCRNVFRLVKDYLEYQGFSDTLRALGEHMCLEKSKKGETKLRSYSGLISERYRSVDIDSSCQNCESQGKICNLCVKKIMETVEAGTNIRLPESRNRCDSVDLASLYLKSSDFLENPSPNSPGHTKDLKQRGTLRQIILTGNIKEAVSYLTEYFPEMLNDELCMLYLAMQEFIELIKAKEIYKALDFGREKLARFRNYTVYYRKNIDMPISVLQAFGIIAYENPHESPLAAFLTWAQLELTADLVNGRIMMKTQGQRSCLEGVLKHLLCTQYLYQETLLMSTPSNISLMI</sequence>
<dbReference type="SMART" id="SM00449">
    <property type="entry name" value="SPRY"/>
    <property type="match status" value="1"/>
</dbReference>
<organism evidence="3 4">
    <name type="scientific">Stentor coeruleus</name>
    <dbReference type="NCBI Taxonomy" id="5963"/>
    <lineage>
        <taxon>Eukaryota</taxon>
        <taxon>Sar</taxon>
        <taxon>Alveolata</taxon>
        <taxon>Ciliophora</taxon>
        <taxon>Postciliodesmatophora</taxon>
        <taxon>Heterotrichea</taxon>
        <taxon>Heterotrichida</taxon>
        <taxon>Stentoridae</taxon>
        <taxon>Stentor</taxon>
    </lineage>
</organism>
<dbReference type="InterPro" id="IPR006595">
    <property type="entry name" value="CTLH_C"/>
</dbReference>
<dbReference type="InterPro" id="IPR006594">
    <property type="entry name" value="LisH"/>
</dbReference>
<reference evidence="3 4" key="1">
    <citation type="submission" date="2016-11" db="EMBL/GenBank/DDBJ databases">
        <title>The macronuclear genome of Stentor coeruleus: a giant cell with tiny introns.</title>
        <authorList>
            <person name="Slabodnick M."/>
            <person name="Ruby J.G."/>
            <person name="Reiff S.B."/>
            <person name="Swart E.C."/>
            <person name="Gosai S."/>
            <person name="Prabakaran S."/>
            <person name="Witkowska E."/>
            <person name="Larue G.E."/>
            <person name="Fisher S."/>
            <person name="Freeman R.M."/>
            <person name="Gunawardena J."/>
            <person name="Chu W."/>
            <person name="Stover N.A."/>
            <person name="Gregory B.D."/>
            <person name="Nowacki M."/>
            <person name="Derisi J."/>
            <person name="Roy S.W."/>
            <person name="Marshall W.F."/>
            <person name="Sood P."/>
        </authorList>
    </citation>
    <scope>NUCLEOTIDE SEQUENCE [LARGE SCALE GENOMIC DNA]</scope>
    <source>
        <strain evidence="3">WM001</strain>
    </source>
</reference>
<dbReference type="CDD" id="cd12885">
    <property type="entry name" value="SPRY_RanBP_like"/>
    <property type="match status" value="1"/>
</dbReference>
<proteinExistence type="predicted"/>
<dbReference type="Gene3D" id="2.60.120.920">
    <property type="match status" value="1"/>
</dbReference>
<dbReference type="InterPro" id="IPR013320">
    <property type="entry name" value="ConA-like_dom_sf"/>
</dbReference>
<dbReference type="Pfam" id="PF10607">
    <property type="entry name" value="CTLH"/>
    <property type="match status" value="1"/>
</dbReference>
<dbReference type="Proteomes" id="UP000187209">
    <property type="component" value="Unassembled WGS sequence"/>
</dbReference>
<protein>
    <recommendedName>
        <fullName evidence="5">B30.2/SPRY domain-containing protein</fullName>
    </recommendedName>
</protein>
<dbReference type="InterPro" id="IPR043136">
    <property type="entry name" value="B30.2/SPRY_sf"/>
</dbReference>
<dbReference type="InterPro" id="IPR044736">
    <property type="entry name" value="Gid1/RanBPM/SPLA_SPRY"/>
</dbReference>
<evidence type="ECO:0000313" key="3">
    <source>
        <dbReference type="EMBL" id="OMJ74610.1"/>
    </source>
</evidence>
<accession>A0A1R2BD37</accession>
<dbReference type="Pfam" id="PF00622">
    <property type="entry name" value="SPRY"/>
    <property type="match status" value="1"/>
</dbReference>
<gene>
    <name evidence="3" type="ORF">SteCoe_26429</name>
</gene>
<dbReference type="InterPro" id="IPR001870">
    <property type="entry name" value="B30.2/SPRY"/>
</dbReference>
<evidence type="ECO:0000259" key="1">
    <source>
        <dbReference type="PROSITE" id="PS50188"/>
    </source>
</evidence>
<evidence type="ECO:0008006" key="5">
    <source>
        <dbReference type="Google" id="ProtNLM"/>
    </source>
</evidence>
<dbReference type="SUPFAM" id="SSF49899">
    <property type="entry name" value="Concanavalin A-like lectins/glucanases"/>
    <property type="match status" value="1"/>
</dbReference>
<evidence type="ECO:0000259" key="2">
    <source>
        <dbReference type="PROSITE" id="PS50897"/>
    </source>
</evidence>
<dbReference type="PROSITE" id="PS50896">
    <property type="entry name" value="LISH"/>
    <property type="match status" value="1"/>
</dbReference>
<dbReference type="OrthoDB" id="313453at2759"/>
<dbReference type="PROSITE" id="PS50897">
    <property type="entry name" value="CTLH"/>
    <property type="match status" value="1"/>
</dbReference>
<name>A0A1R2BD37_9CILI</name>
<dbReference type="InterPro" id="IPR050618">
    <property type="entry name" value="Ubq-SigPath_Reg"/>
</dbReference>
<comment type="caution">
    <text evidence="3">The sequence shown here is derived from an EMBL/GenBank/DDBJ whole genome shotgun (WGS) entry which is preliminary data.</text>
</comment>
<feature type="domain" description="B30.2/SPRY" evidence="1">
    <location>
        <begin position="1"/>
        <end position="183"/>
    </location>
</feature>
<dbReference type="InterPro" id="IPR024964">
    <property type="entry name" value="CTLH/CRA"/>
</dbReference>
<dbReference type="PROSITE" id="PS50188">
    <property type="entry name" value="B302_SPRY"/>
    <property type="match status" value="1"/>
</dbReference>